<name>A0A8K0GC29_IGNLU</name>
<dbReference type="Proteomes" id="UP000801492">
    <property type="component" value="Unassembled WGS sequence"/>
</dbReference>
<feature type="non-terminal residue" evidence="1">
    <location>
        <position position="1"/>
    </location>
</feature>
<proteinExistence type="predicted"/>
<dbReference type="OrthoDB" id="6627400at2759"/>
<evidence type="ECO:0000313" key="1">
    <source>
        <dbReference type="EMBL" id="KAF2893476.1"/>
    </source>
</evidence>
<evidence type="ECO:0000313" key="2">
    <source>
        <dbReference type="Proteomes" id="UP000801492"/>
    </source>
</evidence>
<gene>
    <name evidence="1" type="ORF">ILUMI_12694</name>
</gene>
<evidence type="ECO:0008006" key="3">
    <source>
        <dbReference type="Google" id="ProtNLM"/>
    </source>
</evidence>
<comment type="caution">
    <text evidence="1">The sequence shown here is derived from an EMBL/GenBank/DDBJ whole genome shotgun (WGS) entry which is preliminary data.</text>
</comment>
<accession>A0A8K0GC29</accession>
<organism evidence="1 2">
    <name type="scientific">Ignelater luminosus</name>
    <name type="common">Cucubano</name>
    <name type="synonym">Pyrophorus luminosus</name>
    <dbReference type="NCBI Taxonomy" id="2038154"/>
    <lineage>
        <taxon>Eukaryota</taxon>
        <taxon>Metazoa</taxon>
        <taxon>Ecdysozoa</taxon>
        <taxon>Arthropoda</taxon>
        <taxon>Hexapoda</taxon>
        <taxon>Insecta</taxon>
        <taxon>Pterygota</taxon>
        <taxon>Neoptera</taxon>
        <taxon>Endopterygota</taxon>
        <taxon>Coleoptera</taxon>
        <taxon>Polyphaga</taxon>
        <taxon>Elateriformia</taxon>
        <taxon>Elateroidea</taxon>
        <taxon>Elateridae</taxon>
        <taxon>Agrypninae</taxon>
        <taxon>Pyrophorini</taxon>
        <taxon>Ignelater</taxon>
    </lineage>
</organism>
<sequence>MEPTHLVPNHGLIHFLTGHGPYSTHLQRTNQRKSDRCDCGDEGTPEHRFFECRITRDQTHEMREALRDVPIAEALLNPLLFPVLNKLVAKFELAGQSQREKQLQNNSKKRYNFRKANWDRFLAEFHPPPQIPDRNDVNQQARDITSAIRTAMDRAILLRGDASLVTNKLWSNEFAQLRQRAASAPDIQGHQKQVQTKNLRGQTKQLAAIRRQTFSNRCMGHTIQNRQQEDRVSLNSFLDGKKRWDDNHKLAMLRGIIVARL</sequence>
<keyword evidence="2" id="KW-1185">Reference proteome</keyword>
<protein>
    <recommendedName>
        <fullName evidence="3">Reverse transcriptase</fullName>
    </recommendedName>
</protein>
<dbReference type="EMBL" id="VTPC01007959">
    <property type="protein sequence ID" value="KAF2893476.1"/>
    <property type="molecule type" value="Genomic_DNA"/>
</dbReference>
<reference evidence="1" key="1">
    <citation type="submission" date="2019-08" db="EMBL/GenBank/DDBJ databases">
        <title>The genome of the North American firefly Photinus pyralis.</title>
        <authorList>
            <consortium name="Photinus pyralis genome working group"/>
            <person name="Fallon T.R."/>
            <person name="Sander Lower S.E."/>
            <person name="Weng J.-K."/>
        </authorList>
    </citation>
    <scope>NUCLEOTIDE SEQUENCE</scope>
    <source>
        <strain evidence="1">TRF0915ILg1</strain>
        <tissue evidence="1">Whole body</tissue>
    </source>
</reference>
<dbReference type="AlphaFoldDB" id="A0A8K0GC29"/>